<evidence type="ECO:0000259" key="5">
    <source>
        <dbReference type="PROSITE" id="PS51833"/>
    </source>
</evidence>
<dbReference type="Pfam" id="PF08668">
    <property type="entry name" value="HDOD"/>
    <property type="match status" value="1"/>
</dbReference>
<reference evidence="6 7" key="1">
    <citation type="submission" date="2019-08" db="EMBL/GenBank/DDBJ databases">
        <title>Luteimonas viscosus sp. nov., isolated from soil of a sunflower field.</title>
        <authorList>
            <person name="Jianli Z."/>
            <person name="Ying Z."/>
        </authorList>
    </citation>
    <scope>NUCLEOTIDE SEQUENCE [LARGE SCALE GENOMIC DNA]</scope>
    <source>
        <strain evidence="6 7">XBU10</strain>
    </source>
</reference>
<dbReference type="PROSITE" id="PS51833">
    <property type="entry name" value="HDOD"/>
    <property type="match status" value="1"/>
</dbReference>
<dbReference type="FunFam" id="3.30.70.270:FF:000001">
    <property type="entry name" value="Diguanylate cyclase domain protein"/>
    <property type="match status" value="1"/>
</dbReference>
<gene>
    <name evidence="6" type="ORF">FZO89_14580</name>
</gene>
<dbReference type="GO" id="GO:0052621">
    <property type="term" value="F:diguanylate cyclase activity"/>
    <property type="evidence" value="ECO:0007669"/>
    <property type="project" value="UniProtKB-EC"/>
</dbReference>
<comment type="cofactor">
    <cofactor evidence="1">
        <name>Mg(2+)</name>
        <dbReference type="ChEBI" id="CHEBI:18420"/>
    </cofactor>
</comment>
<evidence type="ECO:0000256" key="3">
    <source>
        <dbReference type="SAM" id="Phobius"/>
    </source>
</evidence>
<keyword evidence="3" id="KW-1133">Transmembrane helix</keyword>
<dbReference type="PROSITE" id="PS50887">
    <property type="entry name" value="GGDEF"/>
    <property type="match status" value="1"/>
</dbReference>
<evidence type="ECO:0000256" key="2">
    <source>
        <dbReference type="ARBA" id="ARBA00012528"/>
    </source>
</evidence>
<dbReference type="SMART" id="SM00267">
    <property type="entry name" value="GGDEF"/>
    <property type="match status" value="1"/>
</dbReference>
<dbReference type="GO" id="GO:1902201">
    <property type="term" value="P:negative regulation of bacterial-type flagellum-dependent cell motility"/>
    <property type="evidence" value="ECO:0007669"/>
    <property type="project" value="TreeGrafter"/>
</dbReference>
<keyword evidence="3" id="KW-0812">Transmembrane</keyword>
<dbReference type="SUPFAM" id="SSF109604">
    <property type="entry name" value="HD-domain/PDEase-like"/>
    <property type="match status" value="1"/>
</dbReference>
<dbReference type="CDD" id="cd01949">
    <property type="entry name" value="GGDEF"/>
    <property type="match status" value="1"/>
</dbReference>
<dbReference type="SUPFAM" id="SSF55073">
    <property type="entry name" value="Nucleotide cyclase"/>
    <property type="match status" value="1"/>
</dbReference>
<evidence type="ECO:0000313" key="7">
    <source>
        <dbReference type="Proteomes" id="UP000324973"/>
    </source>
</evidence>
<dbReference type="PANTHER" id="PTHR45138">
    <property type="entry name" value="REGULATORY COMPONENTS OF SENSORY TRANSDUCTION SYSTEM"/>
    <property type="match status" value="1"/>
</dbReference>
<comment type="caution">
    <text evidence="6">The sequence shown here is derived from an EMBL/GenBank/DDBJ whole genome shotgun (WGS) entry which is preliminary data.</text>
</comment>
<feature type="domain" description="GGDEF" evidence="4">
    <location>
        <begin position="359"/>
        <end position="495"/>
    </location>
</feature>
<dbReference type="GO" id="GO:0005886">
    <property type="term" value="C:plasma membrane"/>
    <property type="evidence" value="ECO:0007669"/>
    <property type="project" value="TreeGrafter"/>
</dbReference>
<protein>
    <recommendedName>
        <fullName evidence="2">diguanylate cyclase</fullName>
        <ecNumber evidence="2">2.7.7.65</ecNumber>
    </recommendedName>
</protein>
<organism evidence="6 7">
    <name type="scientific">Luteimonas viscosa</name>
    <dbReference type="NCBI Taxonomy" id="1132694"/>
    <lineage>
        <taxon>Bacteria</taxon>
        <taxon>Pseudomonadati</taxon>
        <taxon>Pseudomonadota</taxon>
        <taxon>Gammaproteobacteria</taxon>
        <taxon>Lysobacterales</taxon>
        <taxon>Lysobacteraceae</taxon>
        <taxon>Luteimonas</taxon>
    </lineage>
</organism>
<evidence type="ECO:0000313" key="6">
    <source>
        <dbReference type="EMBL" id="TYT27387.1"/>
    </source>
</evidence>
<dbReference type="EMBL" id="VTFT01000001">
    <property type="protein sequence ID" value="TYT27387.1"/>
    <property type="molecule type" value="Genomic_DNA"/>
</dbReference>
<keyword evidence="3" id="KW-0472">Membrane</keyword>
<name>A0A5D4XRQ1_9GAMM</name>
<evidence type="ECO:0000259" key="4">
    <source>
        <dbReference type="PROSITE" id="PS50887"/>
    </source>
</evidence>
<dbReference type="AlphaFoldDB" id="A0A5D4XRQ1"/>
<dbReference type="InterPro" id="IPR029787">
    <property type="entry name" value="Nucleotide_cyclase"/>
</dbReference>
<feature type="transmembrane region" description="Helical" evidence="3">
    <location>
        <begin position="76"/>
        <end position="98"/>
    </location>
</feature>
<keyword evidence="7" id="KW-1185">Reference proteome</keyword>
<dbReference type="Pfam" id="PF00990">
    <property type="entry name" value="GGDEF"/>
    <property type="match status" value="1"/>
</dbReference>
<dbReference type="Gene3D" id="3.30.70.270">
    <property type="match status" value="1"/>
</dbReference>
<feature type="domain" description="HDOD" evidence="5">
    <location>
        <begin position="15"/>
        <end position="210"/>
    </location>
</feature>
<dbReference type="GO" id="GO:0043709">
    <property type="term" value="P:cell adhesion involved in single-species biofilm formation"/>
    <property type="evidence" value="ECO:0007669"/>
    <property type="project" value="TreeGrafter"/>
</dbReference>
<dbReference type="Gene3D" id="1.10.3210.10">
    <property type="entry name" value="Hypothetical protein af1432"/>
    <property type="match status" value="1"/>
</dbReference>
<dbReference type="Proteomes" id="UP000324973">
    <property type="component" value="Unassembled WGS sequence"/>
</dbReference>
<dbReference type="InterPro" id="IPR050469">
    <property type="entry name" value="Diguanylate_Cyclase"/>
</dbReference>
<evidence type="ECO:0000256" key="1">
    <source>
        <dbReference type="ARBA" id="ARBA00001946"/>
    </source>
</evidence>
<dbReference type="InterPro" id="IPR013976">
    <property type="entry name" value="HDOD"/>
</dbReference>
<dbReference type="NCBIfam" id="TIGR00254">
    <property type="entry name" value="GGDEF"/>
    <property type="match status" value="1"/>
</dbReference>
<dbReference type="PANTHER" id="PTHR45138:SF24">
    <property type="entry name" value="DIGUANYLATE CYCLASE DGCC-RELATED"/>
    <property type="match status" value="1"/>
</dbReference>
<dbReference type="RefSeq" id="WP_149103938.1">
    <property type="nucleotide sequence ID" value="NZ_VTFT01000001.1"/>
</dbReference>
<dbReference type="InterPro" id="IPR043128">
    <property type="entry name" value="Rev_trsase/Diguanyl_cyclase"/>
</dbReference>
<proteinExistence type="predicted"/>
<dbReference type="InterPro" id="IPR000160">
    <property type="entry name" value="GGDEF_dom"/>
</dbReference>
<dbReference type="OrthoDB" id="9803824at2"/>
<accession>A0A5D4XRQ1</accession>
<sequence length="495" mass="54072">MHPEFEILLDRCGDLPSPPGVALRVIALAQDPAAHLAATAEVINHDPALSARILRIANSPLFASATRRPAATVSRALALLGLNAAITLALGFSLAAAMRGGGQVAAAREHFWRRSVLSAMASRLLAERAGLEQLEELMLGGLLQDIGALALMQVLPDRYAEIGNVPASILSLERERELFGSDHAEVGAWLAARWNLPAYLQRIVARHECGHYEGDPELACVAGSGLLADLWLRAGTPEQLRAIATELERRTGLTGLETARLLERMSASAPELEALFEVRLEHPRELRALHGRVQELMVVRNLIEIRNAADARREIDVLKARTRDLSEQVRRDPLTGAYNRLQLEEVLEREFEEALRHDRPLSIAFIDLDDFKRINDRHGHLVGDQVLQEFTRCLAAQLRQSDLLARYGGEEFLIVLGNCDAAAARVTLERILAEISRTPMALIDGVPLYITFSAGLACQGGSDQFASADALLRAADEALYGAKRDGRNQVATPGG</sequence>
<dbReference type="EC" id="2.7.7.65" evidence="2"/>